<dbReference type="InterPro" id="IPR029060">
    <property type="entry name" value="PIN-like_dom_sf"/>
</dbReference>
<dbReference type="GO" id="GO:0000287">
    <property type="term" value="F:magnesium ion binding"/>
    <property type="evidence" value="ECO:0007669"/>
    <property type="project" value="UniProtKB-UniRule"/>
</dbReference>
<dbReference type="GO" id="GO:0090729">
    <property type="term" value="F:toxin activity"/>
    <property type="evidence" value="ECO:0007669"/>
    <property type="project" value="UniProtKB-KW"/>
</dbReference>
<accession>W4LMN7</accession>
<keyword evidence="3 8" id="KW-0540">Nuclease</keyword>
<dbReference type="PANTHER" id="PTHR33653:SF1">
    <property type="entry name" value="RIBONUCLEASE VAPC2"/>
    <property type="match status" value="1"/>
</dbReference>
<dbReference type="EC" id="3.1.-.-" evidence="8"/>
<comment type="caution">
    <text evidence="10">The sequence shown here is derived from an EMBL/GenBank/DDBJ whole genome shotgun (WGS) entry which is preliminary data.</text>
</comment>
<dbReference type="EMBL" id="AZHX01001850">
    <property type="protein sequence ID" value="ETW99338.1"/>
    <property type="molecule type" value="Genomic_DNA"/>
</dbReference>
<feature type="binding site" evidence="8">
    <location>
        <position position="5"/>
    </location>
    <ligand>
        <name>Mg(2+)</name>
        <dbReference type="ChEBI" id="CHEBI:18420"/>
    </ligand>
</feature>
<dbReference type="GO" id="GO:0016787">
    <property type="term" value="F:hydrolase activity"/>
    <property type="evidence" value="ECO:0007669"/>
    <property type="project" value="UniProtKB-KW"/>
</dbReference>
<feature type="binding site" evidence="8">
    <location>
        <position position="91"/>
    </location>
    <ligand>
        <name>Mg(2+)</name>
        <dbReference type="ChEBI" id="CHEBI:18420"/>
    </ligand>
</feature>
<dbReference type="HOGENOM" id="CLU_118482_5_3_7"/>
<evidence type="ECO:0000256" key="3">
    <source>
        <dbReference type="ARBA" id="ARBA00022722"/>
    </source>
</evidence>
<reference evidence="10 11" key="1">
    <citation type="journal article" date="2014" name="Nature">
        <title>An environmental bacterial taxon with a large and distinct metabolic repertoire.</title>
        <authorList>
            <person name="Wilson M.C."/>
            <person name="Mori T."/>
            <person name="Ruckert C."/>
            <person name="Uria A.R."/>
            <person name="Helf M.J."/>
            <person name="Takada K."/>
            <person name="Gernert C."/>
            <person name="Steffens U.A."/>
            <person name="Heycke N."/>
            <person name="Schmitt S."/>
            <person name="Rinke C."/>
            <person name="Helfrich E.J."/>
            <person name="Brachmann A.O."/>
            <person name="Gurgui C."/>
            <person name="Wakimoto T."/>
            <person name="Kracht M."/>
            <person name="Crusemann M."/>
            <person name="Hentschel U."/>
            <person name="Abe I."/>
            <person name="Matsunaga S."/>
            <person name="Kalinowski J."/>
            <person name="Takeyama H."/>
            <person name="Piel J."/>
        </authorList>
    </citation>
    <scope>NUCLEOTIDE SEQUENCE [LARGE SCALE GENOMIC DNA]</scope>
    <source>
        <strain evidence="11">TSY2</strain>
    </source>
</reference>
<evidence type="ECO:0000259" key="9">
    <source>
        <dbReference type="Pfam" id="PF01850"/>
    </source>
</evidence>
<evidence type="ECO:0000256" key="8">
    <source>
        <dbReference type="HAMAP-Rule" id="MF_00265"/>
    </source>
</evidence>
<keyword evidence="5 8" id="KW-0378">Hydrolase</keyword>
<evidence type="ECO:0000256" key="2">
    <source>
        <dbReference type="ARBA" id="ARBA00022649"/>
    </source>
</evidence>
<comment type="function">
    <text evidence="8">Toxic component of a toxin-antitoxin (TA) system. An RNase.</text>
</comment>
<evidence type="ECO:0000313" key="11">
    <source>
        <dbReference type="Proteomes" id="UP000019140"/>
    </source>
</evidence>
<keyword evidence="2 8" id="KW-1277">Toxin-antitoxin system</keyword>
<keyword evidence="11" id="KW-1185">Reference proteome</keyword>
<dbReference type="SUPFAM" id="SSF88723">
    <property type="entry name" value="PIN domain-like"/>
    <property type="match status" value="1"/>
</dbReference>
<keyword evidence="8" id="KW-0800">Toxin</keyword>
<dbReference type="InterPro" id="IPR022907">
    <property type="entry name" value="VapC_family"/>
</dbReference>
<evidence type="ECO:0000256" key="7">
    <source>
        <dbReference type="ARBA" id="ARBA00038093"/>
    </source>
</evidence>
<feature type="domain" description="PIN" evidence="9">
    <location>
        <begin position="3"/>
        <end position="118"/>
    </location>
</feature>
<dbReference type="CDD" id="cd18738">
    <property type="entry name" value="PIN_VapC4-5_FitB-like"/>
    <property type="match status" value="1"/>
</dbReference>
<evidence type="ECO:0000256" key="6">
    <source>
        <dbReference type="ARBA" id="ARBA00022842"/>
    </source>
</evidence>
<keyword evidence="6 8" id="KW-0460">Magnesium</keyword>
<name>W4LMN7_9BACT</name>
<dbReference type="InterPro" id="IPR002716">
    <property type="entry name" value="PIN_dom"/>
</dbReference>
<dbReference type="GO" id="GO:0004540">
    <property type="term" value="F:RNA nuclease activity"/>
    <property type="evidence" value="ECO:0007669"/>
    <property type="project" value="InterPro"/>
</dbReference>
<protein>
    <recommendedName>
        <fullName evidence="8">Ribonuclease VapC</fullName>
        <shortName evidence="8">RNase VapC</shortName>
        <ecNumber evidence="8">3.1.-.-</ecNumber>
    </recommendedName>
    <alternativeName>
        <fullName evidence="8">Toxin VapC</fullName>
    </alternativeName>
</protein>
<proteinExistence type="inferred from homology"/>
<dbReference type="HAMAP" id="MF_00265">
    <property type="entry name" value="VapC_Nob1"/>
    <property type="match status" value="1"/>
</dbReference>
<dbReference type="PANTHER" id="PTHR33653">
    <property type="entry name" value="RIBONUCLEASE VAPC2"/>
    <property type="match status" value="1"/>
</dbReference>
<keyword evidence="4 8" id="KW-0479">Metal-binding</keyword>
<dbReference type="Proteomes" id="UP000019140">
    <property type="component" value="Unassembled WGS sequence"/>
</dbReference>
<evidence type="ECO:0000313" key="10">
    <source>
        <dbReference type="EMBL" id="ETW99338.1"/>
    </source>
</evidence>
<dbReference type="InterPro" id="IPR050556">
    <property type="entry name" value="Type_II_TA_system_RNase"/>
</dbReference>
<organism evidence="10 11">
    <name type="scientific">Candidatus Entotheonella gemina</name>
    <dbReference type="NCBI Taxonomy" id="1429439"/>
    <lineage>
        <taxon>Bacteria</taxon>
        <taxon>Pseudomonadati</taxon>
        <taxon>Nitrospinota/Tectimicrobiota group</taxon>
        <taxon>Candidatus Tectimicrobiota</taxon>
        <taxon>Candidatus Entotheonellia</taxon>
        <taxon>Candidatus Entotheonellales</taxon>
        <taxon>Candidatus Entotheonellaceae</taxon>
        <taxon>Candidatus Entotheonella</taxon>
    </lineage>
</organism>
<evidence type="ECO:0000256" key="5">
    <source>
        <dbReference type="ARBA" id="ARBA00022801"/>
    </source>
</evidence>
<comment type="similarity">
    <text evidence="7 8">Belongs to the PINc/VapC protein family.</text>
</comment>
<evidence type="ECO:0000256" key="4">
    <source>
        <dbReference type="ARBA" id="ARBA00022723"/>
    </source>
</evidence>
<evidence type="ECO:0000256" key="1">
    <source>
        <dbReference type="ARBA" id="ARBA00001946"/>
    </source>
</evidence>
<sequence length="124" mass="14014">MYTLDTNAIIYFLKGEESAVDVIRPILSQDAPVYVSTITELELFSYSSLTEEDEEKIEVALSMVRIEPLTSHIARIAGDLRRLYSRLATPDSAIAATALFTRSTLITRNTRDFRRIDELSVMPI</sequence>
<gene>
    <name evidence="8" type="primary">vapC</name>
    <name evidence="10" type="ORF">ETSY2_41100</name>
</gene>
<dbReference type="Pfam" id="PF01850">
    <property type="entry name" value="PIN"/>
    <property type="match status" value="1"/>
</dbReference>
<dbReference type="AlphaFoldDB" id="W4LMN7"/>
<comment type="cofactor">
    <cofactor evidence="1 8">
        <name>Mg(2+)</name>
        <dbReference type="ChEBI" id="CHEBI:18420"/>
    </cofactor>
</comment>
<dbReference type="Gene3D" id="3.40.50.1010">
    <property type="entry name" value="5'-nuclease"/>
    <property type="match status" value="1"/>
</dbReference>